<organism evidence="2 3">
    <name type="scientific">Rhododendron simsii</name>
    <name type="common">Sims's rhododendron</name>
    <dbReference type="NCBI Taxonomy" id="118357"/>
    <lineage>
        <taxon>Eukaryota</taxon>
        <taxon>Viridiplantae</taxon>
        <taxon>Streptophyta</taxon>
        <taxon>Embryophyta</taxon>
        <taxon>Tracheophyta</taxon>
        <taxon>Spermatophyta</taxon>
        <taxon>Magnoliopsida</taxon>
        <taxon>eudicotyledons</taxon>
        <taxon>Gunneridae</taxon>
        <taxon>Pentapetalae</taxon>
        <taxon>asterids</taxon>
        <taxon>Ericales</taxon>
        <taxon>Ericaceae</taxon>
        <taxon>Ericoideae</taxon>
        <taxon>Rhodoreae</taxon>
        <taxon>Rhododendron</taxon>
    </lineage>
</organism>
<feature type="region of interest" description="Disordered" evidence="1">
    <location>
        <begin position="82"/>
        <end position="102"/>
    </location>
</feature>
<accession>A0A834HDW8</accession>
<evidence type="ECO:0000313" key="2">
    <source>
        <dbReference type="EMBL" id="KAF7150560.1"/>
    </source>
</evidence>
<evidence type="ECO:0000256" key="1">
    <source>
        <dbReference type="SAM" id="MobiDB-lite"/>
    </source>
</evidence>
<name>A0A834HDW8_RHOSS</name>
<dbReference type="Proteomes" id="UP000626092">
    <property type="component" value="Unassembled WGS sequence"/>
</dbReference>
<reference evidence="2" key="1">
    <citation type="submission" date="2019-11" db="EMBL/GenBank/DDBJ databases">
        <authorList>
            <person name="Liu Y."/>
            <person name="Hou J."/>
            <person name="Li T.-Q."/>
            <person name="Guan C.-H."/>
            <person name="Wu X."/>
            <person name="Wu H.-Z."/>
            <person name="Ling F."/>
            <person name="Zhang R."/>
            <person name="Shi X.-G."/>
            <person name="Ren J.-P."/>
            <person name="Chen E.-F."/>
            <person name="Sun J.-M."/>
        </authorList>
    </citation>
    <scope>NUCLEOTIDE SEQUENCE</scope>
    <source>
        <strain evidence="2">Adult_tree_wgs_1</strain>
        <tissue evidence="2">Leaves</tissue>
    </source>
</reference>
<comment type="caution">
    <text evidence="2">The sequence shown here is derived from an EMBL/GenBank/DDBJ whole genome shotgun (WGS) entry which is preliminary data.</text>
</comment>
<gene>
    <name evidence="2" type="ORF">RHSIM_Rhsim02G0073100</name>
</gene>
<dbReference type="AlphaFoldDB" id="A0A834HDW8"/>
<keyword evidence="3" id="KW-1185">Reference proteome</keyword>
<dbReference type="EMBL" id="WJXA01000002">
    <property type="protein sequence ID" value="KAF7150560.1"/>
    <property type="molecule type" value="Genomic_DNA"/>
</dbReference>
<sequence length="122" mass="13276">MDGNVDFNVDGVDDIAEVKRIFDRQKLHFDREEAVAGNAFQKTTAPDQVKFIFDMVLIQYMYLRAMTTMKFWMLVIHLHNGGGGGGDRGVRGRPAQGGGGFVLAAPDAEAFDGSGHSGAKEL</sequence>
<evidence type="ECO:0000313" key="3">
    <source>
        <dbReference type="Proteomes" id="UP000626092"/>
    </source>
</evidence>
<proteinExistence type="predicted"/>
<protein>
    <submittedName>
        <fullName evidence="2">Uncharacterized protein</fullName>
    </submittedName>
</protein>